<dbReference type="SMART" id="SM00354">
    <property type="entry name" value="HTH_LACI"/>
    <property type="match status" value="1"/>
</dbReference>
<evidence type="ECO:0000313" key="6">
    <source>
        <dbReference type="Proteomes" id="UP001597362"/>
    </source>
</evidence>
<keyword evidence="6" id="KW-1185">Reference proteome</keyword>
<gene>
    <name evidence="5" type="ORF">ACFSJH_06755</name>
</gene>
<dbReference type="Gene3D" id="3.40.50.2300">
    <property type="match status" value="2"/>
</dbReference>
<accession>A0ABW4YIA2</accession>
<dbReference type="SUPFAM" id="SSF47413">
    <property type="entry name" value="lambda repressor-like DNA-binding domains"/>
    <property type="match status" value="1"/>
</dbReference>
<dbReference type="Pfam" id="PF00356">
    <property type="entry name" value="LacI"/>
    <property type="match status" value="1"/>
</dbReference>
<sequence length="334" mass="37903">MATRKEVADKAGVSVATVSYVMNNKQGVSEETRARVWQAITELEYKPSYAARSLKIQKSNNLAVFINYLGDPFEAGLLNHLEERAREAGYFLNFQTFSSETEIEFRHQFAGRVDGLLLIGQTLQAETLQTLRANNLPIVSITQAASDHSFDAIADIDWEMAMYQLLTHLYEQGHRRIAFMENEHYNHPHHYRKIAFVKAMERLQLTFNEQYFLQGGGRLEQAQQQMYSYLRASSSEKFTAFVAASDLMAIGMLTACRQLQIAVPEELAICGCENILMTTQTEPEITTIHYPRKEVAYAAVDLISKLLQQQSAPSYKISTELVLRKSTIQQVSLV</sequence>
<dbReference type="Gene3D" id="1.10.260.40">
    <property type="entry name" value="lambda repressor-like DNA-binding domains"/>
    <property type="match status" value="1"/>
</dbReference>
<protein>
    <submittedName>
        <fullName evidence="5">LacI family DNA-binding transcriptional regulator</fullName>
    </submittedName>
</protein>
<keyword evidence="2 5" id="KW-0238">DNA-binding</keyword>
<dbReference type="Proteomes" id="UP001597362">
    <property type="component" value="Unassembled WGS sequence"/>
</dbReference>
<evidence type="ECO:0000256" key="1">
    <source>
        <dbReference type="ARBA" id="ARBA00023015"/>
    </source>
</evidence>
<dbReference type="SUPFAM" id="SSF53822">
    <property type="entry name" value="Periplasmic binding protein-like I"/>
    <property type="match status" value="1"/>
</dbReference>
<proteinExistence type="predicted"/>
<reference evidence="6" key="1">
    <citation type="journal article" date="2019" name="Int. J. Syst. Evol. Microbiol.">
        <title>The Global Catalogue of Microorganisms (GCM) 10K type strain sequencing project: providing services to taxonomists for standard genome sequencing and annotation.</title>
        <authorList>
            <consortium name="The Broad Institute Genomics Platform"/>
            <consortium name="The Broad Institute Genome Sequencing Center for Infectious Disease"/>
            <person name="Wu L."/>
            <person name="Ma J."/>
        </authorList>
    </citation>
    <scope>NUCLEOTIDE SEQUENCE [LARGE SCALE GENOMIC DNA]</scope>
    <source>
        <strain evidence="6">GH52</strain>
    </source>
</reference>
<dbReference type="RefSeq" id="WP_377770584.1">
    <property type="nucleotide sequence ID" value="NZ_JBHUHO010000017.1"/>
</dbReference>
<keyword evidence="1" id="KW-0805">Transcription regulation</keyword>
<evidence type="ECO:0000313" key="5">
    <source>
        <dbReference type="EMBL" id="MFD2115432.1"/>
    </source>
</evidence>
<evidence type="ECO:0000259" key="4">
    <source>
        <dbReference type="PROSITE" id="PS50932"/>
    </source>
</evidence>
<organism evidence="5 6">
    <name type="scientific">Paenibacillus yanchengensis</name>
    <dbReference type="NCBI Taxonomy" id="2035833"/>
    <lineage>
        <taxon>Bacteria</taxon>
        <taxon>Bacillati</taxon>
        <taxon>Bacillota</taxon>
        <taxon>Bacilli</taxon>
        <taxon>Bacillales</taxon>
        <taxon>Paenibacillaceae</taxon>
        <taxon>Paenibacillus</taxon>
    </lineage>
</organism>
<dbReference type="InterPro" id="IPR010982">
    <property type="entry name" value="Lambda_DNA-bd_dom_sf"/>
</dbReference>
<dbReference type="Pfam" id="PF13377">
    <property type="entry name" value="Peripla_BP_3"/>
    <property type="match status" value="1"/>
</dbReference>
<dbReference type="InterPro" id="IPR028082">
    <property type="entry name" value="Peripla_BP_I"/>
</dbReference>
<feature type="domain" description="HTH lacI-type" evidence="4">
    <location>
        <begin position="2"/>
        <end position="56"/>
    </location>
</feature>
<keyword evidence="3" id="KW-0804">Transcription</keyword>
<dbReference type="CDD" id="cd01392">
    <property type="entry name" value="HTH_LacI"/>
    <property type="match status" value="1"/>
</dbReference>
<evidence type="ECO:0000256" key="3">
    <source>
        <dbReference type="ARBA" id="ARBA00023163"/>
    </source>
</evidence>
<dbReference type="InterPro" id="IPR000843">
    <property type="entry name" value="HTH_LacI"/>
</dbReference>
<dbReference type="PANTHER" id="PTHR30146:SF109">
    <property type="entry name" value="HTH-TYPE TRANSCRIPTIONAL REGULATOR GALS"/>
    <property type="match status" value="1"/>
</dbReference>
<dbReference type="GO" id="GO:0003677">
    <property type="term" value="F:DNA binding"/>
    <property type="evidence" value="ECO:0007669"/>
    <property type="project" value="UniProtKB-KW"/>
</dbReference>
<dbReference type="PROSITE" id="PS50932">
    <property type="entry name" value="HTH_LACI_2"/>
    <property type="match status" value="1"/>
</dbReference>
<comment type="caution">
    <text evidence="5">The sequence shown here is derived from an EMBL/GenBank/DDBJ whole genome shotgun (WGS) entry which is preliminary data.</text>
</comment>
<evidence type="ECO:0000256" key="2">
    <source>
        <dbReference type="ARBA" id="ARBA00023125"/>
    </source>
</evidence>
<name>A0ABW4YIA2_9BACL</name>
<dbReference type="PANTHER" id="PTHR30146">
    <property type="entry name" value="LACI-RELATED TRANSCRIPTIONAL REPRESSOR"/>
    <property type="match status" value="1"/>
</dbReference>
<dbReference type="CDD" id="cd06267">
    <property type="entry name" value="PBP1_LacI_sugar_binding-like"/>
    <property type="match status" value="1"/>
</dbReference>
<dbReference type="InterPro" id="IPR046335">
    <property type="entry name" value="LacI/GalR-like_sensor"/>
</dbReference>
<dbReference type="EMBL" id="JBHUHO010000017">
    <property type="protein sequence ID" value="MFD2115432.1"/>
    <property type="molecule type" value="Genomic_DNA"/>
</dbReference>